<dbReference type="PANTHER" id="PTHR40396:SF1">
    <property type="entry name" value="ATPASE AAA-TYPE CORE DOMAIN-CONTAINING PROTEIN"/>
    <property type="match status" value="1"/>
</dbReference>
<dbReference type="PATRIC" id="fig|1003181.4.peg.6717"/>
<sequence>MPNADEWYQRYVGKDVWQPKINPDKNLAFIKTKSQLDNQVIYLYPEDNGITQPLKHRADEAKQTVLSSVNNTTTFPHVFAVREEMRHWKCLQLNPVTLRQPSAILANQLIGMDGSNLPTTIALRAADDPFFMTDLSREINNLLPTIVSVKIEKDKHFDQYVLVSISPNGSQFSSNVLSEGTLRLIALCTFKLDPCHKGVLCLEEPENGIHPFKLENVIQLLRDLATDFQEESEFPLRQLIVNTHSPILIANLFKHSEIDCQVLYAMLFSRIRKEHSLKLTKIIPVTNQYVDDSITEPARKVTLSEVKRYLEIQSINQDFC</sequence>
<dbReference type="Pfam" id="PF13304">
    <property type="entry name" value="AAA_21"/>
    <property type="match status" value="1"/>
</dbReference>
<dbReference type="GO" id="GO:0005524">
    <property type="term" value="F:ATP binding"/>
    <property type="evidence" value="ECO:0007669"/>
    <property type="project" value="InterPro"/>
</dbReference>
<accession>A0A176RU79</accession>
<evidence type="ECO:0000259" key="1">
    <source>
        <dbReference type="Pfam" id="PF13304"/>
    </source>
</evidence>
<dbReference type="InterPro" id="IPR003959">
    <property type="entry name" value="ATPase_AAA_core"/>
</dbReference>
<dbReference type="Proteomes" id="UP000076962">
    <property type="component" value="Unassembled WGS sequence"/>
</dbReference>
<comment type="caution">
    <text evidence="2">The sequence shown here is derived from an EMBL/GenBank/DDBJ whole genome shotgun (WGS) entry which is preliminary data.</text>
</comment>
<evidence type="ECO:0000313" key="3">
    <source>
        <dbReference type="Proteomes" id="UP000076962"/>
    </source>
</evidence>
<dbReference type="AlphaFoldDB" id="A0A176RU79"/>
<proteinExistence type="predicted"/>
<reference evidence="2 3" key="1">
    <citation type="submission" date="2016-05" db="EMBL/GenBank/DDBJ databases">
        <title>Single-cell genome of chain-forming Candidatus Thiomargarita nelsonii and comparison to other large sulfur-oxidizing bacteria.</title>
        <authorList>
            <person name="Winkel M."/>
            <person name="Salman V."/>
            <person name="Woyke T."/>
            <person name="Schulz-Vogt H."/>
            <person name="Richter M."/>
            <person name="Flood B."/>
            <person name="Bailey J."/>
            <person name="Amann R."/>
            <person name="Mussmann M."/>
        </authorList>
    </citation>
    <scope>NUCLEOTIDE SEQUENCE [LARGE SCALE GENOMIC DNA]</scope>
    <source>
        <strain evidence="2 3">THI036</strain>
    </source>
</reference>
<evidence type="ECO:0000313" key="2">
    <source>
        <dbReference type="EMBL" id="OAD19297.1"/>
    </source>
</evidence>
<dbReference type="EMBL" id="LUTY01002860">
    <property type="protein sequence ID" value="OAD19297.1"/>
    <property type="molecule type" value="Genomic_DNA"/>
</dbReference>
<dbReference type="PANTHER" id="PTHR40396">
    <property type="entry name" value="ATPASE-LIKE PROTEIN"/>
    <property type="match status" value="1"/>
</dbReference>
<dbReference type="InterPro" id="IPR027417">
    <property type="entry name" value="P-loop_NTPase"/>
</dbReference>
<organism evidence="2 3">
    <name type="scientific">Candidatus Thiomargarita nelsonii</name>
    <dbReference type="NCBI Taxonomy" id="1003181"/>
    <lineage>
        <taxon>Bacteria</taxon>
        <taxon>Pseudomonadati</taxon>
        <taxon>Pseudomonadota</taxon>
        <taxon>Gammaproteobacteria</taxon>
        <taxon>Thiotrichales</taxon>
        <taxon>Thiotrichaceae</taxon>
        <taxon>Thiomargarita</taxon>
    </lineage>
</organism>
<dbReference type="SUPFAM" id="SSF52540">
    <property type="entry name" value="P-loop containing nucleoside triphosphate hydrolases"/>
    <property type="match status" value="1"/>
</dbReference>
<keyword evidence="3" id="KW-1185">Reference proteome</keyword>
<protein>
    <recommendedName>
        <fullName evidence="1">ATPase AAA-type core domain-containing protein</fullName>
    </recommendedName>
</protein>
<feature type="domain" description="ATPase AAA-type core" evidence="1">
    <location>
        <begin position="67"/>
        <end position="249"/>
    </location>
</feature>
<gene>
    <name evidence="2" type="ORF">THIOM_005075</name>
</gene>
<dbReference type="GO" id="GO:0016887">
    <property type="term" value="F:ATP hydrolysis activity"/>
    <property type="evidence" value="ECO:0007669"/>
    <property type="project" value="InterPro"/>
</dbReference>
<dbReference type="Gene3D" id="3.40.50.300">
    <property type="entry name" value="P-loop containing nucleotide triphosphate hydrolases"/>
    <property type="match status" value="1"/>
</dbReference>
<name>A0A176RU79_9GAMM</name>